<sequence>MSNCFVQYLRAFFLALLIGAAAGPIAARAQAPDMTVANWTEQPVRLLMIDQRGCVYCARWDREIGPGYDHSKEGRRAPLMRVDIDGPWPDGLALARRPTMTPTFILLRNGQEISRLEGYPGAQYFYPLIDDMLDRVSQVNMTKGFGG</sequence>
<accession>A0A1I0FTJ7</accession>
<organism evidence="2 3">
    <name type="scientific">Paracoccus homiensis</name>
    <dbReference type="NCBI Taxonomy" id="364199"/>
    <lineage>
        <taxon>Bacteria</taxon>
        <taxon>Pseudomonadati</taxon>
        <taxon>Pseudomonadota</taxon>
        <taxon>Alphaproteobacteria</taxon>
        <taxon>Rhodobacterales</taxon>
        <taxon>Paracoccaceae</taxon>
        <taxon>Paracoccus</taxon>
    </lineage>
</organism>
<keyword evidence="3" id="KW-1185">Reference proteome</keyword>
<dbReference type="AlphaFoldDB" id="A0A1I0FTJ7"/>
<dbReference type="Proteomes" id="UP000199180">
    <property type="component" value="Unassembled WGS sequence"/>
</dbReference>
<evidence type="ECO:0000313" key="2">
    <source>
        <dbReference type="EMBL" id="SET60718.1"/>
    </source>
</evidence>
<feature type="chain" id="PRO_5011583016" description="Thioredoxin-related protein" evidence="1">
    <location>
        <begin position="32"/>
        <end position="147"/>
    </location>
</feature>
<dbReference type="Gene3D" id="3.40.30.10">
    <property type="entry name" value="Glutaredoxin"/>
    <property type="match status" value="1"/>
</dbReference>
<proteinExistence type="predicted"/>
<gene>
    <name evidence="2" type="ORF">SAMN04489858_10718</name>
</gene>
<evidence type="ECO:0008006" key="4">
    <source>
        <dbReference type="Google" id="ProtNLM"/>
    </source>
</evidence>
<dbReference type="STRING" id="364199.SAMN04489858_10718"/>
<evidence type="ECO:0000256" key="1">
    <source>
        <dbReference type="SAM" id="SignalP"/>
    </source>
</evidence>
<name>A0A1I0FTJ7_9RHOB</name>
<reference evidence="2 3" key="1">
    <citation type="submission" date="2016-10" db="EMBL/GenBank/DDBJ databases">
        <authorList>
            <person name="de Groot N.N."/>
        </authorList>
    </citation>
    <scope>NUCLEOTIDE SEQUENCE [LARGE SCALE GENOMIC DNA]</scope>
    <source>
        <strain evidence="2 3">DSM 17862</strain>
    </source>
</reference>
<keyword evidence="1" id="KW-0732">Signal</keyword>
<evidence type="ECO:0000313" key="3">
    <source>
        <dbReference type="Proteomes" id="UP000199180"/>
    </source>
</evidence>
<feature type="signal peptide" evidence="1">
    <location>
        <begin position="1"/>
        <end position="31"/>
    </location>
</feature>
<dbReference type="RefSeq" id="WP_245739425.1">
    <property type="nucleotide sequence ID" value="NZ_FOHO01000007.1"/>
</dbReference>
<dbReference type="InterPro" id="IPR036249">
    <property type="entry name" value="Thioredoxin-like_sf"/>
</dbReference>
<dbReference type="SUPFAM" id="SSF52833">
    <property type="entry name" value="Thioredoxin-like"/>
    <property type="match status" value="1"/>
</dbReference>
<dbReference type="EMBL" id="FOHO01000007">
    <property type="protein sequence ID" value="SET60718.1"/>
    <property type="molecule type" value="Genomic_DNA"/>
</dbReference>
<protein>
    <recommendedName>
        <fullName evidence="4">Thioredoxin-related protein</fullName>
    </recommendedName>
</protein>
<dbReference type="CDD" id="cd02947">
    <property type="entry name" value="TRX_family"/>
    <property type="match status" value="1"/>
</dbReference>